<evidence type="ECO:0000313" key="3">
    <source>
        <dbReference type="Proteomes" id="UP000195913"/>
    </source>
</evidence>
<proteinExistence type="predicted"/>
<keyword evidence="3" id="KW-1185">Reference proteome</keyword>
<feature type="chain" id="PRO_5038770522" evidence="1">
    <location>
        <begin position="26"/>
        <end position="201"/>
    </location>
</feature>
<dbReference type="EMBL" id="FUHW01000001">
    <property type="protein sequence ID" value="SJM45812.1"/>
    <property type="molecule type" value="Genomic_DNA"/>
</dbReference>
<organism evidence="2 3">
    <name type="scientific">Arthrobacter rhombi</name>
    <dbReference type="NCBI Taxonomy" id="71253"/>
    <lineage>
        <taxon>Bacteria</taxon>
        <taxon>Bacillati</taxon>
        <taxon>Actinomycetota</taxon>
        <taxon>Actinomycetes</taxon>
        <taxon>Micrococcales</taxon>
        <taxon>Micrococcaceae</taxon>
        <taxon>Arthrobacter</taxon>
    </lineage>
</organism>
<sequence>MKKFLSGFAALAAAVSLVFSGVQIAAVTQAVPASAAVSVAAKKATPAVAIRKIPNKTVKGSAKAKVKPLVTAKKGTKVVSKRLKVVHGRKTLTRSASAISLKAGSYRVTTTVKYKVGKAKQRTTSKTQSLVVKKKASASSKRVYKGYSCPAGYPVKGNRTGSKKEWKYHVKGGQFYGRTKPEECFKTTSAARKAGYRASKR</sequence>
<evidence type="ECO:0000313" key="2">
    <source>
        <dbReference type="EMBL" id="SJM45812.1"/>
    </source>
</evidence>
<dbReference type="AlphaFoldDB" id="A0A1R4EQC8"/>
<evidence type="ECO:0000256" key="1">
    <source>
        <dbReference type="SAM" id="SignalP"/>
    </source>
</evidence>
<dbReference type="Proteomes" id="UP000195913">
    <property type="component" value="Unassembled WGS sequence"/>
</dbReference>
<keyword evidence="1" id="KW-0732">Signal</keyword>
<reference evidence="2 3" key="1">
    <citation type="submission" date="2017-02" db="EMBL/GenBank/DDBJ databases">
        <authorList>
            <person name="Peterson S.W."/>
        </authorList>
    </citation>
    <scope>NUCLEOTIDE SEQUENCE [LARGE SCALE GENOMIC DNA]</scope>
    <source>
        <strain evidence="2 3">B Ar 00.02</strain>
    </source>
</reference>
<gene>
    <name evidence="2" type="ORF">FM101_00215</name>
</gene>
<accession>A0A1R4EQC8</accession>
<name>A0A1R4EQC8_9MICC</name>
<feature type="signal peptide" evidence="1">
    <location>
        <begin position="1"/>
        <end position="25"/>
    </location>
</feature>
<protein>
    <submittedName>
        <fullName evidence="2">Uncharacterized protein</fullName>
    </submittedName>
</protein>